<evidence type="ECO:0000256" key="1">
    <source>
        <dbReference type="ARBA" id="ARBA00002485"/>
    </source>
</evidence>
<feature type="domain" description="Ferritin-like diiron" evidence="9">
    <location>
        <begin position="1"/>
        <end position="145"/>
    </location>
</feature>
<dbReference type="EC" id="1.16.3.2" evidence="8"/>
<comment type="subcellular location">
    <subcellularLocation>
        <location evidence="8">Cytoplasm</location>
    </subcellularLocation>
</comment>
<evidence type="ECO:0000313" key="10">
    <source>
        <dbReference type="EMBL" id="MBM6877851.1"/>
    </source>
</evidence>
<comment type="catalytic activity">
    <reaction evidence="7 8">
        <text>4 Fe(2+) + O2 + 6 H2O = 4 iron(III) oxide-hydroxide + 12 H(+)</text>
        <dbReference type="Rhea" id="RHEA:11972"/>
        <dbReference type="ChEBI" id="CHEBI:15377"/>
        <dbReference type="ChEBI" id="CHEBI:15378"/>
        <dbReference type="ChEBI" id="CHEBI:15379"/>
        <dbReference type="ChEBI" id="CHEBI:29033"/>
        <dbReference type="ChEBI" id="CHEBI:78619"/>
        <dbReference type="EC" id="1.16.3.2"/>
    </reaction>
</comment>
<evidence type="ECO:0000256" key="5">
    <source>
        <dbReference type="ARBA" id="ARBA00023002"/>
    </source>
</evidence>
<sequence>MLDKKVVELLNNQVNKEFYSAYLYLDFANYYEAKGLDGFANWFKIQAQEERDHAMLFYQYLHNNNEIVTLEAIAKPDVVIEKIMDPLQASLRHEEYVTELIHTIYAAAQQANDFRTMQFLDWFVKEQGEEETNVNNLITKMELFGSDPKSLYMLDNELGARVYAAPSLVL</sequence>
<name>A0ABS2G8R5_9FIRM</name>
<accession>A0ABS2G8R5</accession>
<evidence type="ECO:0000256" key="7">
    <source>
        <dbReference type="ARBA" id="ARBA00048035"/>
    </source>
</evidence>
<evidence type="ECO:0000256" key="8">
    <source>
        <dbReference type="RuleBase" id="RU361145"/>
    </source>
</evidence>
<comment type="caution">
    <text evidence="10">The sequence shown here is derived from an EMBL/GenBank/DDBJ whole genome shotgun (WGS) entry which is preliminary data.</text>
</comment>
<keyword evidence="11" id="KW-1185">Reference proteome</keyword>
<dbReference type="InterPro" id="IPR012347">
    <property type="entry name" value="Ferritin-like"/>
</dbReference>
<evidence type="ECO:0000256" key="4">
    <source>
        <dbReference type="ARBA" id="ARBA00022723"/>
    </source>
</evidence>
<dbReference type="InterPro" id="IPR008331">
    <property type="entry name" value="Ferritin_DPS_dom"/>
</dbReference>
<dbReference type="PROSITE" id="PS50905">
    <property type="entry name" value="FERRITIN_LIKE"/>
    <property type="match status" value="1"/>
</dbReference>
<keyword evidence="6 8" id="KW-0408">Iron</keyword>
<proteinExistence type="inferred from homology"/>
<dbReference type="PANTHER" id="PTHR11431">
    <property type="entry name" value="FERRITIN"/>
    <property type="match status" value="1"/>
</dbReference>
<dbReference type="Proteomes" id="UP000729290">
    <property type="component" value="Unassembled WGS sequence"/>
</dbReference>
<evidence type="ECO:0000256" key="6">
    <source>
        <dbReference type="ARBA" id="ARBA00023004"/>
    </source>
</evidence>
<reference evidence="10 11" key="1">
    <citation type="journal article" date="2021" name="Sci. Rep.">
        <title>The distribution of antibiotic resistance genes in chicken gut microbiota commensals.</title>
        <authorList>
            <person name="Juricova H."/>
            <person name="Matiasovicova J."/>
            <person name="Kubasova T."/>
            <person name="Cejkova D."/>
            <person name="Rychlik I."/>
        </authorList>
    </citation>
    <scope>NUCLEOTIDE SEQUENCE [LARGE SCALE GENOMIC DNA]</scope>
    <source>
        <strain evidence="10 11">An431b</strain>
    </source>
</reference>
<dbReference type="CDD" id="cd01055">
    <property type="entry name" value="Nonheme_Ferritin"/>
    <property type="match status" value="1"/>
</dbReference>
<dbReference type="InterPro" id="IPR001519">
    <property type="entry name" value="Ferritin"/>
</dbReference>
<organism evidence="10 11">
    <name type="scientific">Anaerotignum lactatifermentans</name>
    <dbReference type="NCBI Taxonomy" id="160404"/>
    <lineage>
        <taxon>Bacteria</taxon>
        <taxon>Bacillati</taxon>
        <taxon>Bacillota</taxon>
        <taxon>Clostridia</taxon>
        <taxon>Lachnospirales</taxon>
        <taxon>Anaerotignaceae</taxon>
        <taxon>Anaerotignum</taxon>
    </lineage>
</organism>
<comment type="similarity">
    <text evidence="2 8">Belongs to the ferritin family. Prokaryotic subfamily.</text>
</comment>
<dbReference type="PANTHER" id="PTHR11431:SF127">
    <property type="entry name" value="BACTERIAL NON-HEME FERRITIN"/>
    <property type="match status" value="1"/>
</dbReference>
<comment type="function">
    <text evidence="1 8">Iron-storage protein.</text>
</comment>
<evidence type="ECO:0000256" key="3">
    <source>
        <dbReference type="ARBA" id="ARBA00022434"/>
    </source>
</evidence>
<evidence type="ECO:0000256" key="2">
    <source>
        <dbReference type="ARBA" id="ARBA00006950"/>
    </source>
</evidence>
<dbReference type="InterPro" id="IPR009078">
    <property type="entry name" value="Ferritin-like_SF"/>
</dbReference>
<keyword evidence="5" id="KW-0560">Oxidoreductase</keyword>
<evidence type="ECO:0000259" key="9">
    <source>
        <dbReference type="PROSITE" id="PS50905"/>
    </source>
</evidence>
<keyword evidence="4 8" id="KW-0479">Metal-binding</keyword>
<dbReference type="Gene3D" id="1.20.1260.10">
    <property type="match status" value="1"/>
</dbReference>
<dbReference type="InterPro" id="IPR009040">
    <property type="entry name" value="Ferritin-like_diiron"/>
</dbReference>
<dbReference type="RefSeq" id="WP_205132687.1">
    <property type="nucleotide sequence ID" value="NZ_JACSNT010000002.1"/>
</dbReference>
<keyword evidence="3 8" id="KW-0409">Iron storage</keyword>
<keyword evidence="8" id="KW-0963">Cytoplasm</keyword>
<gene>
    <name evidence="10" type="ORF">H9X83_06720</name>
</gene>
<dbReference type="SUPFAM" id="SSF47240">
    <property type="entry name" value="Ferritin-like"/>
    <property type="match status" value="1"/>
</dbReference>
<dbReference type="InterPro" id="IPR041719">
    <property type="entry name" value="Ferritin_prok"/>
</dbReference>
<dbReference type="Pfam" id="PF00210">
    <property type="entry name" value="Ferritin"/>
    <property type="match status" value="1"/>
</dbReference>
<dbReference type="EMBL" id="JACSNV010000008">
    <property type="protein sequence ID" value="MBM6877851.1"/>
    <property type="molecule type" value="Genomic_DNA"/>
</dbReference>
<protein>
    <recommendedName>
        <fullName evidence="8">Ferritin</fullName>
        <ecNumber evidence="8">1.16.3.2</ecNumber>
    </recommendedName>
</protein>
<evidence type="ECO:0000313" key="11">
    <source>
        <dbReference type="Proteomes" id="UP000729290"/>
    </source>
</evidence>